<feature type="region of interest" description="Disordered" evidence="1">
    <location>
        <begin position="1"/>
        <end position="148"/>
    </location>
</feature>
<feature type="region of interest" description="Disordered" evidence="1">
    <location>
        <begin position="223"/>
        <end position="262"/>
    </location>
</feature>
<comment type="caution">
    <text evidence="2">The sequence shown here is derived from an EMBL/GenBank/DDBJ whole genome shotgun (WGS) entry which is preliminary data.</text>
</comment>
<name>A0A511KEL0_RHOTO</name>
<dbReference type="Proteomes" id="UP000321518">
    <property type="component" value="Unassembled WGS sequence"/>
</dbReference>
<reference evidence="2 3" key="1">
    <citation type="submission" date="2019-07" db="EMBL/GenBank/DDBJ databases">
        <title>Rhodotorula toruloides NBRC10032 genome sequencing.</title>
        <authorList>
            <person name="Shida Y."/>
            <person name="Takaku H."/>
            <person name="Ogasawara W."/>
            <person name="Mori K."/>
        </authorList>
    </citation>
    <scope>NUCLEOTIDE SEQUENCE [LARGE SCALE GENOMIC DNA]</scope>
    <source>
        <strain evidence="2 3">NBRC10032</strain>
    </source>
</reference>
<gene>
    <name evidence="2" type="ORF">Rt10032_c06g2827</name>
</gene>
<dbReference type="EMBL" id="BJWK01000006">
    <property type="protein sequence ID" value="GEM08810.1"/>
    <property type="molecule type" value="Genomic_DNA"/>
</dbReference>
<evidence type="ECO:0000313" key="2">
    <source>
        <dbReference type="EMBL" id="GEM08810.1"/>
    </source>
</evidence>
<evidence type="ECO:0000313" key="3">
    <source>
        <dbReference type="Proteomes" id="UP000321518"/>
    </source>
</evidence>
<sequence length="279" mass="29899">MLVARTPPSPSPTPCYSRDFAGHSNATPCRPDAPARRPSALRNASSDHILTPAVLRFDKKVANIPSPSSYDGKQAGSPSLGAPQPPKRGLSLDKLPPPVMSATSPNEKVPSPPTRPSLNPLSNSPSPPPSSGSLLARRRSSRTTARPDMIPLLTELKLDDLPTLKLDELDDIIRPVVIGESSHAQTPSTDVLSPTTAERIAKDGAQVVEVAFKPTRSFVPTPFPSARKDWLDESDDEDDAGEVKADVAETKPEAAFNEDGTKWLPLLDESSSLSRIEHC</sequence>
<feature type="compositionally biased region" description="Basic and acidic residues" evidence="1">
    <location>
        <begin position="241"/>
        <end position="252"/>
    </location>
</feature>
<dbReference type="AlphaFoldDB" id="A0A511KEL0"/>
<proteinExistence type="predicted"/>
<evidence type="ECO:0000256" key="1">
    <source>
        <dbReference type="SAM" id="MobiDB-lite"/>
    </source>
</evidence>
<accession>A0A511KEL0</accession>
<dbReference type="OrthoDB" id="2537073at2759"/>
<protein>
    <submittedName>
        <fullName evidence="2">Uncharacterized protein</fullName>
    </submittedName>
</protein>
<organism evidence="2 3">
    <name type="scientific">Rhodotorula toruloides</name>
    <name type="common">Yeast</name>
    <name type="synonym">Rhodosporidium toruloides</name>
    <dbReference type="NCBI Taxonomy" id="5286"/>
    <lineage>
        <taxon>Eukaryota</taxon>
        <taxon>Fungi</taxon>
        <taxon>Dikarya</taxon>
        <taxon>Basidiomycota</taxon>
        <taxon>Pucciniomycotina</taxon>
        <taxon>Microbotryomycetes</taxon>
        <taxon>Sporidiobolales</taxon>
        <taxon>Sporidiobolaceae</taxon>
        <taxon>Rhodotorula</taxon>
    </lineage>
</organism>